<feature type="chain" id="PRO_5007583039" evidence="3">
    <location>
        <begin position="21"/>
        <end position="2068"/>
    </location>
</feature>
<dbReference type="InterPro" id="IPR053255">
    <property type="entry name" value="EGF-like_domain"/>
</dbReference>
<dbReference type="STRING" id="34720.A0A151JY41"/>
<comment type="caution">
    <text evidence="1">Lacks conserved residue(s) required for the propagation of feature annotation.</text>
</comment>
<organism evidence="5 6">
    <name type="scientific">Trachymyrmex septentrionalis</name>
    <dbReference type="NCBI Taxonomy" id="34720"/>
    <lineage>
        <taxon>Eukaryota</taxon>
        <taxon>Metazoa</taxon>
        <taxon>Ecdysozoa</taxon>
        <taxon>Arthropoda</taxon>
        <taxon>Hexapoda</taxon>
        <taxon>Insecta</taxon>
        <taxon>Pterygota</taxon>
        <taxon>Neoptera</taxon>
        <taxon>Endopterygota</taxon>
        <taxon>Hymenoptera</taxon>
        <taxon>Apocrita</taxon>
        <taxon>Aculeata</taxon>
        <taxon>Formicoidea</taxon>
        <taxon>Formicidae</taxon>
        <taxon>Myrmicinae</taxon>
        <taxon>Trachymyrmex</taxon>
    </lineage>
</organism>
<feature type="signal peptide" evidence="3">
    <location>
        <begin position="1"/>
        <end position="20"/>
    </location>
</feature>
<keyword evidence="2" id="KW-1133">Transmembrane helix</keyword>
<dbReference type="SMART" id="SM00261">
    <property type="entry name" value="FU"/>
    <property type="match status" value="4"/>
</dbReference>
<keyword evidence="3" id="KW-0732">Signal</keyword>
<dbReference type="EMBL" id="KQ981515">
    <property type="protein sequence ID" value="KYN40788.1"/>
    <property type="molecule type" value="Genomic_DNA"/>
</dbReference>
<keyword evidence="2" id="KW-0472">Membrane</keyword>
<feature type="domain" description="EGF-like" evidence="4">
    <location>
        <begin position="1162"/>
        <end position="1194"/>
    </location>
</feature>
<evidence type="ECO:0000256" key="1">
    <source>
        <dbReference type="PROSITE-ProRule" id="PRU00076"/>
    </source>
</evidence>
<dbReference type="InterPro" id="IPR000742">
    <property type="entry name" value="EGF"/>
</dbReference>
<keyword evidence="6" id="KW-1185">Reference proteome</keyword>
<keyword evidence="1" id="KW-1015">Disulfide bond</keyword>
<feature type="domain" description="EGF-like" evidence="4">
    <location>
        <begin position="1892"/>
        <end position="1931"/>
    </location>
</feature>
<evidence type="ECO:0000256" key="3">
    <source>
        <dbReference type="SAM" id="SignalP"/>
    </source>
</evidence>
<reference evidence="5 6" key="1">
    <citation type="submission" date="2016-03" db="EMBL/GenBank/DDBJ databases">
        <title>Trachymyrmex septentrionalis WGS genome.</title>
        <authorList>
            <person name="Nygaard S."/>
            <person name="Hu H."/>
            <person name="Boomsma J."/>
            <person name="Zhang G."/>
        </authorList>
    </citation>
    <scope>NUCLEOTIDE SEQUENCE [LARGE SCALE GENOMIC DNA]</scope>
    <source>
        <strain evidence="5">Tsep2-gDNA-1</strain>
        <tissue evidence="5">Whole body</tissue>
    </source>
</reference>
<dbReference type="InterPro" id="IPR009030">
    <property type="entry name" value="Growth_fac_rcpt_cys_sf"/>
</dbReference>
<feature type="transmembrane region" description="Helical" evidence="2">
    <location>
        <begin position="2016"/>
        <end position="2039"/>
    </location>
</feature>
<dbReference type="Proteomes" id="UP000078541">
    <property type="component" value="Unassembled WGS sequence"/>
</dbReference>
<sequence length="2068" mass="227225">MQRLPICLIVFTCLGVGTWAIEGVKGGHRQRYPSSGSYSSTNSSQNGLCHKRVPYSHVLALNASGSLYNTIPQPPEGGHPPDGWITILDCCDGYVRNVTSGLCEPQCERGCFGGRCTAPNVCSCPSGWRSEDGVCMPVCSYRCQENAYCFSPEVCVCKLGYDEIDGQCKPICPDGCKQGECVAPRVCSCRQGYVLNERKECVAACEGGCGHGVCSAPGVCTCDEGYTNIFGDTESCVPHCPTGCPNGECVAPNLCLCRAGFTRNQTGACIPVCPGGCEGGECIAPNYCDCRPGYTQDRHSGKCVPSTTGSAQCGYGYTVDPDTRRCIPVTTTPTSQPVGDCRYGCGPHSTCVGYRCICEPGFTADPDTGRCISVTTSATNSTQCRYGCGPNGRCVGPNLCVCDPGFRVDPDTGRCIPHVSTSADMCQYPCLNGRCTGPDQCTCNHGYTHNEFDITRSRCVPVCVGGCPNGVCTLPNFCICNPGYRKEGVKGRQRCIPDFMETSEVPYMETFKEKTWGIFYKTRIRWNYKIESRKSWRIEYECCDGFERKIIWDGSSVYPKCVPFCRPPCGNGTCTKPYVCLCNYGYIFTAPASDFGCVPVCIPPCVHGKCVLPDTCMCDSGYKPTNDHYICEPICNVPCPTGSYCYKPDQCLCLNGYKNISSDVKLTNMCEPICERECIHGKCTAPNICTCDNGYEPDTHDLFACKPTCEYGCLFGECAAPNVCTCNEGYSLSTSSVCKPICSEACVMGTCVAPESCGCFAGYGLLENSKYICEPVCEKACLNGRCTAPGICMCNEGFQLNGDETEKHICKPYCKTSCEPFGVCTAPDVCSCFEGYRLANKMQIEKINLLHFASNSVCEPICEVECINGFCSAPWTCSCNIGYHPTSAITPMSSLYVCEPTCSQKCFNGFCTAPETCMCNSGYRRSNSWNECEPICETDCINGYCTAPNECTCNSGYQPTEGNRTSLCEPICNPSCKNGICVQPDVCSCNPGYRLSTNSKTECDPICHPACGTNGICEAPDLCTCKDGYRMVYYDRKNVPFACEPICSVECGNGTCTAPDACMCFDGYRNAEVGGCDPVCSTCNNGRCVAPEICECDDGFVPADPNLEFGVKDSRSLIVSENRTKNGSRCLPHCENCDNGECEAPGECRCYAGFVMIKGTCVHACQGGCGTHGECVEERRTCECDHGWAGLHCDRPTLCVLSLKNGDNQTEQLTIIKEKNATIEHILKNNPACSECIGKVNNETLCFKIFGNDTEDEVKIGCLMNEGGILLLTAITIYVILRKRRNRQLELEVDIWHVSAISFTDISLWNQTLKSELQKRSVTTFNNSRCSDIIITSQKIPVYIPYKETYRSSDQNMSEKVRDNFRTEFRTTRTCSCEGYVVSGTDRCVPRCPQSCKKGTCKEPDVCTCNEGYHLSSDGKRCVPVCTNSCINGTCIDPELCSCNEDYWLDSDGFTCRPICNAECERNHGYCSEPNVCTCNKGYRMSNNSKCVPECKEDCINGICVLPNICTCKEGYKLNLNDLTCQPVCSMECKNGYCSEPNVCLCNSDYRKVGNDSSSFTCEPLCYSDCKRNNGSCIAPYKCVQMNCPPGYELDTNYLPHRCKPQCHSCNFGTCTAPGTCTCDHGYRIVNTSVCEPICEPDCGTGICTKPGVCTCKFGYVFDETNRVCKPFCPIFCGPNKECIAPNECRCSKGYHQKDVINLHRSRLWHYPPFWRNEFFPKQFNKASIAAMSRCVPTCNFQCINGECTAPNVCTCEKYFYPLWITNHRPLPDDSHLARVCAFFPSLSPCNESSCGIKGTCHESGICICNEGYVRDTNGDCVPFCVPTCSNGTCTAPNRCECHDGFTSRNESFCEPICERGCKNGDCIGPNECICHDDFVSNLIHHLGPECIPECTRNCSEHGYCDVDRIDNIDVTYKCTCHRGWTGQDCEQPTMCMIMLDNYEDLNSTTIRNDSAIGILSFEDMPYCECDKSIDNETLCFRQYEGNTSFISCLFNKDLPCYTTSHYDASVNGAKIVWSFVVVTILVATGLTAAAYFIYRKRQKEKFASGPSVHVFVRESFSTEILLQ</sequence>
<dbReference type="Gene3D" id="2.10.25.10">
    <property type="entry name" value="Laminin"/>
    <property type="match status" value="34"/>
</dbReference>
<feature type="disulfide bond" evidence="1">
    <location>
        <begin position="1895"/>
        <end position="1905"/>
    </location>
</feature>
<keyword evidence="2" id="KW-0812">Transmembrane</keyword>
<evidence type="ECO:0000259" key="4">
    <source>
        <dbReference type="PROSITE" id="PS50026"/>
    </source>
</evidence>
<dbReference type="PANTHER" id="PTHR24047">
    <property type="entry name" value="FI01909P-RELATED"/>
    <property type="match status" value="1"/>
</dbReference>
<feature type="disulfide bond" evidence="1">
    <location>
        <begin position="1921"/>
        <end position="1930"/>
    </location>
</feature>
<dbReference type="PROSITE" id="PS50026">
    <property type="entry name" value="EGF_3"/>
    <property type="match status" value="2"/>
</dbReference>
<dbReference type="SMART" id="SM00181">
    <property type="entry name" value="EGF"/>
    <property type="match status" value="38"/>
</dbReference>
<feature type="disulfide bond" evidence="1">
    <location>
        <begin position="1184"/>
        <end position="1193"/>
    </location>
</feature>
<evidence type="ECO:0000313" key="6">
    <source>
        <dbReference type="Proteomes" id="UP000078541"/>
    </source>
</evidence>
<gene>
    <name evidence="5" type="ORF">ALC56_04828</name>
</gene>
<name>A0A151JY41_9HYME</name>
<dbReference type="PROSITE" id="PS00022">
    <property type="entry name" value="EGF_1"/>
    <property type="match status" value="2"/>
</dbReference>
<dbReference type="PANTHER" id="PTHR24047:SF29">
    <property type="entry name" value="EATER-RELATED"/>
    <property type="match status" value="1"/>
</dbReference>
<proteinExistence type="predicted"/>
<dbReference type="PROSITE" id="PS01186">
    <property type="entry name" value="EGF_2"/>
    <property type="match status" value="2"/>
</dbReference>
<dbReference type="SUPFAM" id="SSF57184">
    <property type="entry name" value="Growth factor receptor domain"/>
    <property type="match status" value="3"/>
</dbReference>
<evidence type="ECO:0000313" key="5">
    <source>
        <dbReference type="EMBL" id="KYN40788.1"/>
    </source>
</evidence>
<evidence type="ECO:0000256" key="2">
    <source>
        <dbReference type="SAM" id="Phobius"/>
    </source>
</evidence>
<feature type="disulfide bond" evidence="1">
    <location>
        <begin position="1165"/>
        <end position="1175"/>
    </location>
</feature>
<accession>A0A151JY41</accession>
<keyword evidence="1" id="KW-0245">EGF-like domain</keyword>
<dbReference type="InterPro" id="IPR006212">
    <property type="entry name" value="Furin_repeat"/>
</dbReference>
<protein>
    <submittedName>
        <fullName evidence="5">von Willebrand factor D and EGF domain-containing protein</fullName>
    </submittedName>
</protein>